<protein>
    <submittedName>
        <fullName evidence="1">Uncharacterized protein</fullName>
    </submittedName>
</protein>
<name>A0A917RVG4_9NOCA</name>
<proteinExistence type="predicted"/>
<reference evidence="1" key="2">
    <citation type="submission" date="2020-09" db="EMBL/GenBank/DDBJ databases">
        <authorList>
            <person name="Sun Q."/>
            <person name="Zhou Y."/>
        </authorList>
    </citation>
    <scope>NUCLEOTIDE SEQUENCE</scope>
    <source>
        <strain evidence="1">CGMCC 4.3508</strain>
    </source>
</reference>
<keyword evidence="2" id="KW-1185">Reference proteome</keyword>
<evidence type="ECO:0000313" key="1">
    <source>
        <dbReference type="EMBL" id="GGL32439.1"/>
    </source>
</evidence>
<gene>
    <name evidence="1" type="ORF">GCM10011588_54060</name>
</gene>
<evidence type="ECO:0000313" key="2">
    <source>
        <dbReference type="Proteomes" id="UP000638263"/>
    </source>
</evidence>
<sequence>MHIGVVGVGCEHDIHQHSVAADELRCGVQITIDAVLGVRDQPVDIGRGHIRTERGMDSHGEYMQRLTVR</sequence>
<accession>A0A917RVG4</accession>
<organism evidence="1 2">
    <name type="scientific">Nocardia jinanensis</name>
    <dbReference type="NCBI Taxonomy" id="382504"/>
    <lineage>
        <taxon>Bacteria</taxon>
        <taxon>Bacillati</taxon>
        <taxon>Actinomycetota</taxon>
        <taxon>Actinomycetes</taxon>
        <taxon>Mycobacteriales</taxon>
        <taxon>Nocardiaceae</taxon>
        <taxon>Nocardia</taxon>
    </lineage>
</organism>
<dbReference type="EMBL" id="BMMH01000014">
    <property type="protein sequence ID" value="GGL32439.1"/>
    <property type="molecule type" value="Genomic_DNA"/>
</dbReference>
<comment type="caution">
    <text evidence="1">The sequence shown here is derived from an EMBL/GenBank/DDBJ whole genome shotgun (WGS) entry which is preliminary data.</text>
</comment>
<dbReference type="Proteomes" id="UP000638263">
    <property type="component" value="Unassembled WGS sequence"/>
</dbReference>
<reference evidence="1" key="1">
    <citation type="journal article" date="2014" name="Int. J. Syst. Evol. Microbiol.">
        <title>Complete genome sequence of Corynebacterium casei LMG S-19264T (=DSM 44701T), isolated from a smear-ripened cheese.</title>
        <authorList>
            <consortium name="US DOE Joint Genome Institute (JGI-PGF)"/>
            <person name="Walter F."/>
            <person name="Albersmeier A."/>
            <person name="Kalinowski J."/>
            <person name="Ruckert C."/>
        </authorList>
    </citation>
    <scope>NUCLEOTIDE SEQUENCE</scope>
    <source>
        <strain evidence="1">CGMCC 4.3508</strain>
    </source>
</reference>
<dbReference type="AlphaFoldDB" id="A0A917RVG4"/>